<name>A0ABW0MJN0_9BURK</name>
<evidence type="ECO:0000313" key="2">
    <source>
        <dbReference type="Proteomes" id="UP001596101"/>
    </source>
</evidence>
<organism evidence="1 2">
    <name type="scientific">Massilia suwonensis</name>
    <dbReference type="NCBI Taxonomy" id="648895"/>
    <lineage>
        <taxon>Bacteria</taxon>
        <taxon>Pseudomonadati</taxon>
        <taxon>Pseudomonadota</taxon>
        <taxon>Betaproteobacteria</taxon>
        <taxon>Burkholderiales</taxon>
        <taxon>Oxalobacteraceae</taxon>
        <taxon>Telluria group</taxon>
        <taxon>Massilia</taxon>
    </lineage>
</organism>
<sequence>MTTQHISRAPDGGINEDLIAVFASGATTDLLVLDGASSVADTNYVDKRQGDVAWFVQAFAAEMEGAIAANLSQGAAVRKAVDAVHRRYRAQAGGAAVPLYAHPLAALTWIRILRMDDHLALALYCLGDCKAFAVDGAGAVLDLDPYVNPYEAVVQEAIAALDLAEVNDPSIKRARLLPMLRARREAQHGAPEPGALCLAPQGEFKAREYALRLPLDTAVLAMTDGFYRLVDPYGLYAIEELAQRCRSLGLAALLDELREHEAARAHAALAVKSADDASALLWRTH</sequence>
<proteinExistence type="predicted"/>
<evidence type="ECO:0008006" key="3">
    <source>
        <dbReference type="Google" id="ProtNLM"/>
    </source>
</evidence>
<protein>
    <recommendedName>
        <fullName evidence="3">Protein phosphatase 2C-like protein</fullName>
    </recommendedName>
</protein>
<dbReference type="RefSeq" id="WP_379753159.1">
    <property type="nucleotide sequence ID" value="NZ_JBHSMR010000012.1"/>
</dbReference>
<reference evidence="2" key="1">
    <citation type="journal article" date="2019" name="Int. J. Syst. Evol. Microbiol.">
        <title>The Global Catalogue of Microorganisms (GCM) 10K type strain sequencing project: providing services to taxonomists for standard genome sequencing and annotation.</title>
        <authorList>
            <consortium name="The Broad Institute Genomics Platform"/>
            <consortium name="The Broad Institute Genome Sequencing Center for Infectious Disease"/>
            <person name="Wu L."/>
            <person name="Ma J."/>
        </authorList>
    </citation>
    <scope>NUCLEOTIDE SEQUENCE [LARGE SCALE GENOMIC DNA]</scope>
    <source>
        <strain evidence="2">CCUG 43111</strain>
    </source>
</reference>
<dbReference type="EMBL" id="JBHSMR010000012">
    <property type="protein sequence ID" value="MFC5478098.1"/>
    <property type="molecule type" value="Genomic_DNA"/>
</dbReference>
<keyword evidence="2" id="KW-1185">Reference proteome</keyword>
<gene>
    <name evidence="1" type="ORF">ACFPQ5_07855</name>
</gene>
<accession>A0ABW0MJN0</accession>
<comment type="caution">
    <text evidence="1">The sequence shown here is derived from an EMBL/GenBank/DDBJ whole genome shotgun (WGS) entry which is preliminary data.</text>
</comment>
<evidence type="ECO:0000313" key="1">
    <source>
        <dbReference type="EMBL" id="MFC5478098.1"/>
    </source>
</evidence>
<dbReference type="Proteomes" id="UP001596101">
    <property type="component" value="Unassembled WGS sequence"/>
</dbReference>